<comment type="caution">
    <text evidence="3">The sequence shown here is derived from an EMBL/GenBank/DDBJ whole genome shotgun (WGS) entry which is preliminary data.</text>
</comment>
<dbReference type="EMBL" id="JAAVJL010000001">
    <property type="protein sequence ID" value="NMF59394.1"/>
    <property type="molecule type" value="Genomic_DNA"/>
</dbReference>
<name>A0ABX1LXB3_9CYAN</name>
<gene>
    <name evidence="3" type="ORF">HC246_15555</name>
</gene>
<keyword evidence="4" id="KW-1185">Reference proteome</keyword>
<dbReference type="SUPFAM" id="SSF52768">
    <property type="entry name" value="Arginase/deacetylase"/>
    <property type="match status" value="1"/>
</dbReference>
<proteinExistence type="inferred from homology"/>
<dbReference type="PANTHER" id="PTHR10625">
    <property type="entry name" value="HISTONE DEACETYLASE HDAC1-RELATED"/>
    <property type="match status" value="1"/>
</dbReference>
<dbReference type="InterPro" id="IPR037138">
    <property type="entry name" value="His_deacetylse_dom_sf"/>
</dbReference>
<comment type="similarity">
    <text evidence="1">Belongs to the histone deacetylase family.</text>
</comment>
<dbReference type="RefSeq" id="WP_169364179.1">
    <property type="nucleotide sequence ID" value="NZ_JAAVJL010000001.1"/>
</dbReference>
<dbReference type="CDD" id="cd09992">
    <property type="entry name" value="HDAC_classII"/>
    <property type="match status" value="1"/>
</dbReference>
<dbReference type="PANTHER" id="PTHR10625:SF10">
    <property type="entry name" value="HISTONE DEACETYLASE HDAC1"/>
    <property type="match status" value="1"/>
</dbReference>
<reference evidence="3 4" key="1">
    <citation type="submission" date="2020-03" db="EMBL/GenBank/DDBJ databases">
        <title>Draft Genome Sequence of 2-Methylisoborneol Producing Pseudanabaena yagii Strain GIHE-NHR1 Isolated from North Han River in South Korea.</title>
        <authorList>
            <person name="Jeong J."/>
        </authorList>
    </citation>
    <scope>NUCLEOTIDE SEQUENCE [LARGE SCALE GENOMIC DNA]</scope>
    <source>
        <strain evidence="3 4">GIHE-NHR1</strain>
    </source>
</reference>
<dbReference type="InterPro" id="IPR023696">
    <property type="entry name" value="Ureohydrolase_dom_sf"/>
</dbReference>
<evidence type="ECO:0000259" key="2">
    <source>
        <dbReference type="Pfam" id="PF00850"/>
    </source>
</evidence>
<dbReference type="Gene3D" id="3.40.800.20">
    <property type="entry name" value="Histone deacetylase domain"/>
    <property type="match status" value="1"/>
</dbReference>
<dbReference type="PRINTS" id="PR01270">
    <property type="entry name" value="HDASUPER"/>
</dbReference>
<dbReference type="Pfam" id="PF00850">
    <property type="entry name" value="Hist_deacetyl"/>
    <property type="match status" value="1"/>
</dbReference>
<feature type="domain" description="Histone deacetylase" evidence="2">
    <location>
        <begin position="19"/>
        <end position="299"/>
    </location>
</feature>
<dbReference type="InterPro" id="IPR000286">
    <property type="entry name" value="HDACs"/>
</dbReference>
<dbReference type="InterPro" id="IPR023801">
    <property type="entry name" value="His_deacetylse_dom"/>
</dbReference>
<evidence type="ECO:0000313" key="4">
    <source>
        <dbReference type="Proteomes" id="UP000738376"/>
    </source>
</evidence>
<sequence>MISVIYSDRFLLHKTCDRHPERPERLQAVTQALQEQVDNLLIQWVEPTYRDLRQYLSRFHSSIYLQKVEDMANQGGGNFYEDTFVSPDSFDVAMLAVSAWMDGVDLTLKTGCPSFALTRPPGHHALKDTGMGFCLFANAAIAAHYALEQPKVERVAILDWDVHHGNGTQEMVENNPQIAFCSIHQSPFFPFTGREEERGVCNNVLNIRVKQGSSIKEYKPIFEERVIPFLSSFQPNLLIVSAGYDANEADSLGWIKLQPEDYGVFTKLCLEITPKIVFGLEGGYELNSLSQSVIQTINACASICR</sequence>
<organism evidence="3 4">
    <name type="scientific">Pseudanabaena yagii GIHE-NHR1</name>
    <dbReference type="NCBI Taxonomy" id="2722753"/>
    <lineage>
        <taxon>Bacteria</taxon>
        <taxon>Bacillati</taxon>
        <taxon>Cyanobacteriota</taxon>
        <taxon>Cyanophyceae</taxon>
        <taxon>Pseudanabaenales</taxon>
        <taxon>Pseudanabaenaceae</taxon>
        <taxon>Pseudanabaena</taxon>
        <taxon>Pseudanabaena yagii</taxon>
    </lineage>
</organism>
<evidence type="ECO:0000256" key="1">
    <source>
        <dbReference type="ARBA" id="ARBA00005947"/>
    </source>
</evidence>
<accession>A0ABX1LXB3</accession>
<evidence type="ECO:0000313" key="3">
    <source>
        <dbReference type="EMBL" id="NMF59394.1"/>
    </source>
</evidence>
<protein>
    <submittedName>
        <fullName evidence="3">Histone deacetylase</fullName>
    </submittedName>
</protein>
<dbReference type="Proteomes" id="UP000738376">
    <property type="component" value="Unassembled WGS sequence"/>
</dbReference>